<comment type="caution">
    <text evidence="2">The sequence shown here is derived from an EMBL/GenBank/DDBJ whole genome shotgun (WGS) entry which is preliminary data.</text>
</comment>
<dbReference type="PANTHER" id="PTHR48079:SF6">
    <property type="entry name" value="NAD(P)-BINDING DOMAIN-CONTAINING PROTEIN-RELATED"/>
    <property type="match status" value="1"/>
</dbReference>
<keyword evidence="3" id="KW-1185">Reference proteome</keyword>
<dbReference type="SUPFAM" id="SSF51735">
    <property type="entry name" value="NAD(P)-binding Rossmann-fold domains"/>
    <property type="match status" value="1"/>
</dbReference>
<name>A0ABW2TDM9_9ACTN</name>
<dbReference type="Proteomes" id="UP001596514">
    <property type="component" value="Unassembled WGS sequence"/>
</dbReference>
<dbReference type="EMBL" id="JBHTEE010000001">
    <property type="protein sequence ID" value="MFC7606449.1"/>
    <property type="molecule type" value="Genomic_DNA"/>
</dbReference>
<dbReference type="PANTHER" id="PTHR48079">
    <property type="entry name" value="PROTEIN YEEZ"/>
    <property type="match status" value="1"/>
</dbReference>
<feature type="domain" description="NAD-dependent epimerase/dehydratase" evidence="1">
    <location>
        <begin position="3"/>
        <end position="212"/>
    </location>
</feature>
<dbReference type="InterPro" id="IPR001509">
    <property type="entry name" value="Epimerase_deHydtase"/>
</dbReference>
<organism evidence="2 3">
    <name type="scientific">Streptosporangium amethystogenes subsp. fukuiense</name>
    <dbReference type="NCBI Taxonomy" id="698418"/>
    <lineage>
        <taxon>Bacteria</taxon>
        <taxon>Bacillati</taxon>
        <taxon>Actinomycetota</taxon>
        <taxon>Actinomycetes</taxon>
        <taxon>Streptosporangiales</taxon>
        <taxon>Streptosporangiaceae</taxon>
        <taxon>Streptosporangium</taxon>
    </lineage>
</organism>
<evidence type="ECO:0000313" key="2">
    <source>
        <dbReference type="EMBL" id="MFC7606449.1"/>
    </source>
</evidence>
<sequence>MEVFIVGASGYVGGAIADKLIEQEHQVVGLARSAEAAEALRRKGVKAHRGEVGDLSQWVDRAGEADAVVFAWLAPDSDAFRDMDIAAVRAVLARLTGSGKAFIYVTGSLGTGDTGPDVEVDVDTPDNPPAFLRWRSDLEAEIRRSSHSGVRSVVVRAPMVYGRTDGFIAGSLLAEVKTSGRTHYVGAGDNLLAFVHVEDLATLCARALQAAPAGALYLAANGESLSFRDFAMRASSALGAGGAVASLPLQTALAVMGPFAEALTYSQRLSSAAAEQGLGWRPTMHGVDAELRSLGAAMRS</sequence>
<protein>
    <submittedName>
        <fullName evidence="2">NAD-dependent epimerase/dehydratase family protein</fullName>
    </submittedName>
</protein>
<dbReference type="InterPro" id="IPR036291">
    <property type="entry name" value="NAD(P)-bd_dom_sf"/>
</dbReference>
<proteinExistence type="predicted"/>
<gene>
    <name evidence="2" type="ORF">ACFQVD_40755</name>
</gene>
<dbReference type="RefSeq" id="WP_343963021.1">
    <property type="nucleotide sequence ID" value="NZ_BAAAGK010000013.1"/>
</dbReference>
<reference evidence="3" key="1">
    <citation type="journal article" date="2019" name="Int. J. Syst. Evol. Microbiol.">
        <title>The Global Catalogue of Microorganisms (GCM) 10K type strain sequencing project: providing services to taxonomists for standard genome sequencing and annotation.</title>
        <authorList>
            <consortium name="The Broad Institute Genomics Platform"/>
            <consortium name="The Broad Institute Genome Sequencing Center for Infectious Disease"/>
            <person name="Wu L."/>
            <person name="Ma J."/>
        </authorList>
    </citation>
    <scope>NUCLEOTIDE SEQUENCE [LARGE SCALE GENOMIC DNA]</scope>
    <source>
        <strain evidence="3">JCM 10083</strain>
    </source>
</reference>
<evidence type="ECO:0000313" key="3">
    <source>
        <dbReference type="Proteomes" id="UP001596514"/>
    </source>
</evidence>
<evidence type="ECO:0000259" key="1">
    <source>
        <dbReference type="Pfam" id="PF01370"/>
    </source>
</evidence>
<dbReference type="Pfam" id="PF01370">
    <property type="entry name" value="Epimerase"/>
    <property type="match status" value="1"/>
</dbReference>
<dbReference type="InterPro" id="IPR051783">
    <property type="entry name" value="NAD(P)-dependent_oxidoreduct"/>
</dbReference>
<dbReference type="Gene3D" id="3.40.50.720">
    <property type="entry name" value="NAD(P)-binding Rossmann-like Domain"/>
    <property type="match status" value="1"/>
</dbReference>
<accession>A0ABW2TDM9</accession>